<dbReference type="Pfam" id="PF10145">
    <property type="entry name" value="PhageMin_Tail"/>
    <property type="match status" value="1"/>
</dbReference>
<name>A0A0F9F301_9ZZZZ</name>
<dbReference type="EMBL" id="LAZR01034368">
    <property type="protein sequence ID" value="KKL45487.1"/>
    <property type="molecule type" value="Genomic_DNA"/>
</dbReference>
<dbReference type="NCBIfam" id="TIGR01760">
    <property type="entry name" value="tape_meas_TP901"/>
    <property type="match status" value="1"/>
</dbReference>
<accession>A0A0F9F301</accession>
<evidence type="ECO:0000256" key="1">
    <source>
        <dbReference type="SAM" id="MobiDB-lite"/>
    </source>
</evidence>
<sequence>AGFGIKVKDATQNMKNMTEVADLLVKANTTADATTQQFAESLAGPLSSAARQAGVSLQQTVAMLSVLADIGIKSKAAGTALGIVLRDLQFKGVKNAGAFEKLGITIFRTSDGMIDLIKTFEDFETTFSGAQQKEFISGLIDLGLQQRSIKFLKVFVGLTNEMKEAFVDAMQAMDASADVAESSMTDLEKATNALSGAWGELADILTPPVFSFIAVGAELATDALKALKGEADGIKDVLGFLLFPTTTVLNKVNERLGREAFQQQGLTPEGKFREGGVQPGQAEANRDATNRLFGSPGERKSVEKFAKLRQKISDQIVDSIKKERNIFGQIARLEIGQAEGEKKRQFQINRRVKLEKQYVEAVREGDIARQKAVGNAQKGEELRKLAVAGAPGGETEFLEKTLARAAKSLRRAQLDADLLALGTGKAQAAAHRLFLEIFNSAKFQKASVEVQNEINNAFLDRLMLAQQVDAATKVTLESTKKQTEELRKQAAIESRTENIRKAGQTTLETFAEELRDLLDLPIEARFQGAKQAASRARQSALKGQGGPVFSPG</sequence>
<dbReference type="AlphaFoldDB" id="A0A0F9F301"/>
<evidence type="ECO:0000313" key="3">
    <source>
        <dbReference type="EMBL" id="KKL45487.1"/>
    </source>
</evidence>
<protein>
    <recommendedName>
        <fullName evidence="2">Phage tail tape measure protein domain-containing protein</fullName>
    </recommendedName>
</protein>
<organism evidence="3">
    <name type="scientific">marine sediment metagenome</name>
    <dbReference type="NCBI Taxonomy" id="412755"/>
    <lineage>
        <taxon>unclassified sequences</taxon>
        <taxon>metagenomes</taxon>
        <taxon>ecological metagenomes</taxon>
    </lineage>
</organism>
<evidence type="ECO:0000259" key="2">
    <source>
        <dbReference type="Pfam" id="PF10145"/>
    </source>
</evidence>
<feature type="domain" description="Phage tail tape measure protein" evidence="2">
    <location>
        <begin position="12"/>
        <end position="134"/>
    </location>
</feature>
<reference evidence="3" key="1">
    <citation type="journal article" date="2015" name="Nature">
        <title>Complex archaea that bridge the gap between prokaryotes and eukaryotes.</title>
        <authorList>
            <person name="Spang A."/>
            <person name="Saw J.H."/>
            <person name="Jorgensen S.L."/>
            <person name="Zaremba-Niedzwiedzka K."/>
            <person name="Martijn J."/>
            <person name="Lind A.E."/>
            <person name="van Eijk R."/>
            <person name="Schleper C."/>
            <person name="Guy L."/>
            <person name="Ettema T.J."/>
        </authorList>
    </citation>
    <scope>NUCLEOTIDE SEQUENCE</scope>
</reference>
<dbReference type="InterPro" id="IPR010090">
    <property type="entry name" value="Phage_tape_meas"/>
</dbReference>
<feature type="region of interest" description="Disordered" evidence="1">
    <location>
        <begin position="531"/>
        <end position="552"/>
    </location>
</feature>
<feature type="compositionally biased region" description="Low complexity" evidence="1">
    <location>
        <begin position="531"/>
        <end position="542"/>
    </location>
</feature>
<gene>
    <name evidence="3" type="ORF">LCGC14_2355190</name>
</gene>
<proteinExistence type="predicted"/>
<feature type="non-terminal residue" evidence="3">
    <location>
        <position position="552"/>
    </location>
</feature>
<comment type="caution">
    <text evidence="3">The sequence shown here is derived from an EMBL/GenBank/DDBJ whole genome shotgun (WGS) entry which is preliminary data.</text>
</comment>
<feature type="non-terminal residue" evidence="3">
    <location>
        <position position="1"/>
    </location>
</feature>